<dbReference type="InterPro" id="IPR036397">
    <property type="entry name" value="RNaseH_sf"/>
</dbReference>
<accession>A0ABR0NRE3</accession>
<evidence type="ECO:0000259" key="1">
    <source>
        <dbReference type="Pfam" id="PF13976"/>
    </source>
</evidence>
<sequence length="196" mass="22007">MSNVLYVPSIRKNLLSVSKFATDNNVFFEFHPSYCVIKDIQTQEILMRGQVRDGLYQFLASSTVLPPFVHSTVVQGSSSAGSSSADDVFTLWHKRLGHPASTIVKAVLDKCQIIVNRCHLDNICIAYQQGKSHKLPFSHSNIEYADLFELVVSDLWGPAAVPCEGNLYYVSFIDMTSRFTWVYLISRKSQAVECFG</sequence>
<gene>
    <name evidence="2" type="ORF">PVK06_031573</name>
</gene>
<dbReference type="EMBL" id="JARKNE010000009">
    <property type="protein sequence ID" value="KAK5803924.1"/>
    <property type="molecule type" value="Genomic_DNA"/>
</dbReference>
<organism evidence="2 3">
    <name type="scientific">Gossypium arboreum</name>
    <name type="common">Tree cotton</name>
    <name type="synonym">Gossypium nanking</name>
    <dbReference type="NCBI Taxonomy" id="29729"/>
    <lineage>
        <taxon>Eukaryota</taxon>
        <taxon>Viridiplantae</taxon>
        <taxon>Streptophyta</taxon>
        <taxon>Embryophyta</taxon>
        <taxon>Tracheophyta</taxon>
        <taxon>Spermatophyta</taxon>
        <taxon>Magnoliopsida</taxon>
        <taxon>eudicotyledons</taxon>
        <taxon>Gunneridae</taxon>
        <taxon>Pentapetalae</taxon>
        <taxon>rosids</taxon>
        <taxon>malvids</taxon>
        <taxon>Malvales</taxon>
        <taxon>Malvaceae</taxon>
        <taxon>Malvoideae</taxon>
        <taxon>Gossypium</taxon>
    </lineage>
</organism>
<dbReference type="PANTHER" id="PTHR42648">
    <property type="entry name" value="TRANSPOSASE, PUTATIVE-RELATED"/>
    <property type="match status" value="1"/>
</dbReference>
<proteinExistence type="predicted"/>
<keyword evidence="3" id="KW-1185">Reference proteome</keyword>
<evidence type="ECO:0000313" key="2">
    <source>
        <dbReference type="EMBL" id="KAK5803924.1"/>
    </source>
</evidence>
<dbReference type="PANTHER" id="PTHR42648:SF26">
    <property type="entry name" value="INTEGRASE CATALYTIC DOMAIN-CONTAINING PROTEIN"/>
    <property type="match status" value="1"/>
</dbReference>
<reference evidence="2 3" key="1">
    <citation type="submission" date="2023-03" db="EMBL/GenBank/DDBJ databases">
        <title>WGS of Gossypium arboreum.</title>
        <authorList>
            <person name="Yu D."/>
        </authorList>
    </citation>
    <scope>NUCLEOTIDE SEQUENCE [LARGE SCALE GENOMIC DNA]</scope>
    <source>
        <tissue evidence="2">Leaf</tissue>
    </source>
</reference>
<dbReference type="InterPro" id="IPR039537">
    <property type="entry name" value="Retrotran_Ty1/copia-like"/>
</dbReference>
<dbReference type="SUPFAM" id="SSF53098">
    <property type="entry name" value="Ribonuclease H-like"/>
    <property type="match status" value="1"/>
</dbReference>
<dbReference type="Proteomes" id="UP001358586">
    <property type="component" value="Chromosome 9"/>
</dbReference>
<dbReference type="InterPro" id="IPR025724">
    <property type="entry name" value="GAG-pre-integrase_dom"/>
</dbReference>
<feature type="domain" description="GAG-pre-integrase" evidence="1">
    <location>
        <begin position="75"/>
        <end position="132"/>
    </location>
</feature>
<protein>
    <recommendedName>
        <fullName evidence="1">GAG-pre-integrase domain-containing protein</fullName>
    </recommendedName>
</protein>
<dbReference type="Pfam" id="PF13976">
    <property type="entry name" value="gag_pre-integrs"/>
    <property type="match status" value="1"/>
</dbReference>
<comment type="caution">
    <text evidence="2">The sequence shown here is derived from an EMBL/GenBank/DDBJ whole genome shotgun (WGS) entry which is preliminary data.</text>
</comment>
<name>A0ABR0NRE3_GOSAR</name>
<dbReference type="Gene3D" id="3.30.420.10">
    <property type="entry name" value="Ribonuclease H-like superfamily/Ribonuclease H"/>
    <property type="match status" value="1"/>
</dbReference>
<dbReference type="InterPro" id="IPR012337">
    <property type="entry name" value="RNaseH-like_sf"/>
</dbReference>
<evidence type="ECO:0000313" key="3">
    <source>
        <dbReference type="Proteomes" id="UP001358586"/>
    </source>
</evidence>